<proteinExistence type="predicted"/>
<dbReference type="AlphaFoldDB" id="A0A5J4RH38"/>
<dbReference type="EMBL" id="SNRY01001126">
    <property type="protein sequence ID" value="KAA6333327.1"/>
    <property type="molecule type" value="Genomic_DNA"/>
</dbReference>
<sequence length="721" mass="84530">MFYDYEKKFKFKTSISTKGFPNKPQGKEVSQIEFTEHSVSVPELLNYIKEGRPFCNVFKHTEDTFSISQKSETNFVGSYLIFLDIDNSNIPLMKYVNSLSIKPTFSFSSFRNHIHECNYVFKFKLFYVFDTEIKDPDYFRHLYNSIVEKNNLTIEDNCGRSPSQFSNGTIPSCDSDITNIIYSFTDFPEYKPTEKTPHEKKEGKSKINITVVDTNFIESLRNKTPYFEIVKQYKNRYNYFDHTELEFNTEGYALVPENYLTIYRKWYVGTFQKNNGEYSKFCAIHRSIDGEMRRKKLFLAALIMRKIKPNISFENLLFNLVCEVDRYYNNSDRQLNPDTLISIAQTVVSKDISEIVIKSNGKRKPPKFVIDKTYCSLNGKKPKEYKQEVGKKLSYNEIYNLYDCNISPKENLVILKEFGIKVSIRKLYEFCKEKKINTNPKHQNIKNIYDINLPFKTNFEIINKAGFKVSVRTLRSILKEFNITSNNRRVQDFAITTIREKSNTINIVVPANNCTHKKTLQQIAKKELNIKKDMITDEVIGNVYDCSASLVDNWKYIRKELEMKGATKRRLYDFCTRHQIDVNPNIQIPTSESLSHNEILDKHVKLEFDKQIAEMQLKYNNMNTPTEPPKIYTDVIKIDNPETTEVYDDDDIQISHQIIKGYHKKLLDLKEANLEYNVIMTLINSYMYYIAENAKCLPQEEAIQTLNVCGNISQKIEARFN</sequence>
<organism evidence="1">
    <name type="scientific">termite gut metagenome</name>
    <dbReference type="NCBI Taxonomy" id="433724"/>
    <lineage>
        <taxon>unclassified sequences</taxon>
        <taxon>metagenomes</taxon>
        <taxon>organismal metagenomes</taxon>
    </lineage>
</organism>
<comment type="caution">
    <text evidence="1">The sequence shown here is derived from an EMBL/GenBank/DDBJ whole genome shotgun (WGS) entry which is preliminary data.</text>
</comment>
<accession>A0A5J4RH38</accession>
<name>A0A5J4RH38_9ZZZZ</name>
<protein>
    <submittedName>
        <fullName evidence="1">Uncharacterized protein</fullName>
    </submittedName>
</protein>
<reference evidence="1" key="1">
    <citation type="submission" date="2019-03" db="EMBL/GenBank/DDBJ databases">
        <title>Single cell metagenomics reveals metabolic interactions within the superorganism composed of flagellate Streblomastix strix and complex community of Bacteroidetes bacteria on its surface.</title>
        <authorList>
            <person name="Treitli S.C."/>
            <person name="Kolisko M."/>
            <person name="Husnik F."/>
            <person name="Keeling P."/>
            <person name="Hampl V."/>
        </authorList>
    </citation>
    <scope>NUCLEOTIDE SEQUENCE</scope>
    <source>
        <strain evidence="1">STM</strain>
    </source>
</reference>
<evidence type="ECO:0000313" key="1">
    <source>
        <dbReference type="EMBL" id="KAA6333327.1"/>
    </source>
</evidence>
<gene>
    <name evidence="1" type="ORF">EZS27_018240</name>
</gene>